<reference evidence="1" key="1">
    <citation type="submission" date="2022-12" db="EMBL/GenBank/DDBJ databases">
        <title>Genome of R. gnavus strain RSHDN_123.</title>
        <authorList>
            <person name="Abdugheni R."/>
        </authorList>
    </citation>
    <scope>NUCLEOTIDE SEQUENCE</scope>
    <source>
        <strain evidence="1">RSHDN_123</strain>
    </source>
</reference>
<name>A0A9X3HGR3_MEDGN</name>
<evidence type="ECO:0000313" key="1">
    <source>
        <dbReference type="EMBL" id="MCZ7695340.1"/>
    </source>
</evidence>
<evidence type="ECO:0008006" key="3">
    <source>
        <dbReference type="Google" id="ProtNLM"/>
    </source>
</evidence>
<dbReference type="AlphaFoldDB" id="A0A9X3HGR3"/>
<gene>
    <name evidence="1" type="ORF">O8D18_15300</name>
</gene>
<dbReference type="RefSeq" id="WP_269763641.1">
    <property type="nucleotide sequence ID" value="NZ_JALQCN010000006.1"/>
</dbReference>
<protein>
    <recommendedName>
        <fullName evidence="3">HNH endonuclease</fullName>
    </recommendedName>
</protein>
<organism evidence="1 2">
    <name type="scientific">Mediterraneibacter gnavus</name>
    <name type="common">Ruminococcus gnavus</name>
    <dbReference type="NCBI Taxonomy" id="33038"/>
    <lineage>
        <taxon>Bacteria</taxon>
        <taxon>Bacillati</taxon>
        <taxon>Bacillota</taxon>
        <taxon>Clostridia</taxon>
        <taxon>Lachnospirales</taxon>
        <taxon>Lachnospiraceae</taxon>
        <taxon>Mediterraneibacter</taxon>
    </lineage>
</organism>
<evidence type="ECO:0000313" key="2">
    <source>
        <dbReference type="Proteomes" id="UP001148455"/>
    </source>
</evidence>
<accession>A0A9X3HGR3</accession>
<comment type="caution">
    <text evidence="1">The sequence shown here is derived from an EMBL/GenBank/DDBJ whole genome shotgun (WGS) entry which is preliminary data.</text>
</comment>
<dbReference type="Proteomes" id="UP001148455">
    <property type="component" value="Unassembled WGS sequence"/>
</dbReference>
<sequence>MPSNHVLLCSRCHLDNPNVADPEIM</sequence>
<dbReference type="EMBL" id="JAPZED010000062">
    <property type="protein sequence ID" value="MCZ7695340.1"/>
    <property type="molecule type" value="Genomic_DNA"/>
</dbReference>
<proteinExistence type="predicted"/>